<gene>
    <name evidence="1" type="ORF">GA398_21315</name>
</gene>
<proteinExistence type="predicted"/>
<dbReference type="Gene3D" id="1.10.287.1080">
    <property type="entry name" value="MazG-like"/>
    <property type="match status" value="1"/>
</dbReference>
<reference evidence="1 2" key="1">
    <citation type="journal article" date="2019" name="Nat. Med.">
        <title>A library of human gut bacterial isolates paired with longitudinal multiomics data enables mechanistic microbiome research.</title>
        <authorList>
            <person name="Poyet M."/>
            <person name="Groussin M."/>
            <person name="Gibbons S.M."/>
            <person name="Avila-Pacheco J."/>
            <person name="Jiang X."/>
            <person name="Kearney S.M."/>
            <person name="Perrotta A.R."/>
            <person name="Berdy B."/>
            <person name="Zhao S."/>
            <person name="Lieberman T.D."/>
            <person name="Swanson P.K."/>
            <person name="Smith M."/>
            <person name="Roesemann S."/>
            <person name="Alexander J.E."/>
            <person name="Rich S.A."/>
            <person name="Livny J."/>
            <person name="Vlamakis H."/>
            <person name="Clish C."/>
            <person name="Bullock K."/>
            <person name="Deik A."/>
            <person name="Scott J."/>
            <person name="Pierce K.A."/>
            <person name="Xavier R.J."/>
            <person name="Alm E.J."/>
        </authorList>
    </citation>
    <scope>NUCLEOTIDE SEQUENCE [LARGE SCALE GENOMIC DNA]</scope>
    <source>
        <strain evidence="1 2">BIOML-A58</strain>
    </source>
</reference>
<dbReference type="RefSeq" id="WP_151935433.1">
    <property type="nucleotide sequence ID" value="NZ_JAASHA010000001.1"/>
</dbReference>
<name>A0A7J5PPY7_9BACE</name>
<dbReference type="AlphaFoldDB" id="A0A7J5PPY7"/>
<sequence>MNNINLNALCDRAYKIACEHGFHDNELSNEHCLCLVISELMEAVEADRKNRHFDKEKYKIGEYAECQGWLTNEEKFINVFNRYIKDTVEDELSDAVIRLLDLAGLRGIDLSLAMKDLNNNVDDMSEACKDGTFTESIYAISILPARYDCLYDFPTTVNDMLMSVFGLACHLNIDLFWHIEQKMKYNEFREKMHGKKY</sequence>
<protein>
    <submittedName>
        <fullName evidence="1">Uncharacterized protein</fullName>
    </submittedName>
</protein>
<evidence type="ECO:0000313" key="2">
    <source>
        <dbReference type="Proteomes" id="UP000434604"/>
    </source>
</evidence>
<dbReference type="Proteomes" id="UP000434604">
    <property type="component" value="Unassembled WGS sequence"/>
</dbReference>
<accession>A0A7J5PPY7</accession>
<dbReference type="EMBL" id="WDED01000042">
    <property type="protein sequence ID" value="KAB6142845.1"/>
    <property type="molecule type" value="Genomic_DNA"/>
</dbReference>
<evidence type="ECO:0000313" key="1">
    <source>
        <dbReference type="EMBL" id="KAB6142845.1"/>
    </source>
</evidence>
<dbReference type="SUPFAM" id="SSF101386">
    <property type="entry name" value="all-alpha NTP pyrophosphatases"/>
    <property type="match status" value="1"/>
</dbReference>
<organism evidence="1 2">
    <name type="scientific">Bacteroides xylanisolvens</name>
    <dbReference type="NCBI Taxonomy" id="371601"/>
    <lineage>
        <taxon>Bacteria</taxon>
        <taxon>Pseudomonadati</taxon>
        <taxon>Bacteroidota</taxon>
        <taxon>Bacteroidia</taxon>
        <taxon>Bacteroidales</taxon>
        <taxon>Bacteroidaceae</taxon>
        <taxon>Bacteroides</taxon>
    </lineage>
</organism>
<comment type="caution">
    <text evidence="1">The sequence shown here is derived from an EMBL/GenBank/DDBJ whole genome shotgun (WGS) entry which is preliminary data.</text>
</comment>